<sequence>MDSGTSKDTRNSFESFSNSSSSCSSPRAKDNAISKEILMRSGGGLQGLLWSKYGLERGKESPLEKRRKERQGRRINSEPVNDLTAALKDSKVQEENRLRSQSACEVTAKKEAEKATSSQASFEIYDVLGNLTLDPSASLEKGEDAVELPSPSAKTDSPRSPAYQRFSRTDSFDVILSKRIMEKYKNMNMAEDGTLVSTDNSGEDAAERVN</sequence>
<proteinExistence type="predicted"/>
<feature type="compositionally biased region" description="Low complexity" evidence="1">
    <location>
        <begin position="12"/>
        <end position="25"/>
    </location>
</feature>
<evidence type="ECO:0000313" key="2">
    <source>
        <dbReference type="EMBL" id="WZN59781.1"/>
    </source>
</evidence>
<dbReference type="EMBL" id="CP151502">
    <property type="protein sequence ID" value="WZN59781.1"/>
    <property type="molecule type" value="Genomic_DNA"/>
</dbReference>
<feature type="compositionally biased region" description="Basic and acidic residues" evidence="1">
    <location>
        <begin position="88"/>
        <end position="98"/>
    </location>
</feature>
<feature type="region of interest" description="Disordered" evidence="1">
    <location>
        <begin position="1"/>
        <end position="29"/>
    </location>
</feature>
<organism evidence="2 3">
    <name type="scientific">Chloropicon roscoffensis</name>
    <dbReference type="NCBI Taxonomy" id="1461544"/>
    <lineage>
        <taxon>Eukaryota</taxon>
        <taxon>Viridiplantae</taxon>
        <taxon>Chlorophyta</taxon>
        <taxon>Chloropicophyceae</taxon>
        <taxon>Chloropicales</taxon>
        <taxon>Chloropicaceae</taxon>
        <taxon>Chloropicon</taxon>
    </lineage>
</organism>
<name>A0AAX4P1I8_9CHLO</name>
<feature type="region of interest" description="Disordered" evidence="1">
    <location>
        <begin position="190"/>
        <end position="210"/>
    </location>
</feature>
<evidence type="ECO:0000256" key="1">
    <source>
        <dbReference type="SAM" id="MobiDB-lite"/>
    </source>
</evidence>
<protein>
    <submittedName>
        <fullName evidence="2">Uncharacterized protein</fullName>
    </submittedName>
</protein>
<dbReference type="AlphaFoldDB" id="A0AAX4P1I8"/>
<feature type="region of interest" description="Disordered" evidence="1">
    <location>
        <begin position="136"/>
        <end position="165"/>
    </location>
</feature>
<feature type="compositionally biased region" description="Basic and acidic residues" evidence="1">
    <location>
        <begin position="56"/>
        <end position="66"/>
    </location>
</feature>
<feature type="compositionally biased region" description="Basic and acidic residues" evidence="1">
    <location>
        <begin position="1"/>
        <end position="11"/>
    </location>
</feature>
<feature type="region of interest" description="Disordered" evidence="1">
    <location>
        <begin position="56"/>
        <end position="105"/>
    </location>
</feature>
<reference evidence="2 3" key="1">
    <citation type="submission" date="2024-03" db="EMBL/GenBank/DDBJ databases">
        <title>Complete genome sequence of the green alga Chloropicon roscoffensis RCC1871.</title>
        <authorList>
            <person name="Lemieux C."/>
            <person name="Pombert J.-F."/>
            <person name="Otis C."/>
            <person name="Turmel M."/>
        </authorList>
    </citation>
    <scope>NUCLEOTIDE SEQUENCE [LARGE SCALE GENOMIC DNA]</scope>
    <source>
        <strain evidence="2 3">RCC1871</strain>
    </source>
</reference>
<keyword evidence="3" id="KW-1185">Reference proteome</keyword>
<dbReference type="Proteomes" id="UP001472866">
    <property type="component" value="Chromosome 02"/>
</dbReference>
<gene>
    <name evidence="2" type="ORF">HKI87_02g13070</name>
</gene>
<evidence type="ECO:0000313" key="3">
    <source>
        <dbReference type="Proteomes" id="UP001472866"/>
    </source>
</evidence>
<accession>A0AAX4P1I8</accession>